<accession>A0A9X2CKV9</accession>
<dbReference type="Proteomes" id="UP001139333">
    <property type="component" value="Unassembled WGS sequence"/>
</dbReference>
<dbReference type="EMBL" id="JAKIKP010000002">
    <property type="protein sequence ID" value="MCL1142039.1"/>
    <property type="molecule type" value="Genomic_DNA"/>
</dbReference>
<gene>
    <name evidence="1" type="ORF">L2672_04940</name>
</gene>
<organism evidence="1 2">
    <name type="scientific">Shewanella gaetbuli</name>
    <dbReference type="NCBI Taxonomy" id="220752"/>
    <lineage>
        <taxon>Bacteria</taxon>
        <taxon>Pseudomonadati</taxon>
        <taxon>Pseudomonadota</taxon>
        <taxon>Gammaproteobacteria</taxon>
        <taxon>Alteromonadales</taxon>
        <taxon>Shewanellaceae</taxon>
        <taxon>Shewanella</taxon>
    </lineage>
</organism>
<protein>
    <submittedName>
        <fullName evidence="1">Uncharacterized protein</fullName>
    </submittedName>
</protein>
<comment type="caution">
    <text evidence="1">The sequence shown here is derived from an EMBL/GenBank/DDBJ whole genome shotgun (WGS) entry which is preliminary data.</text>
</comment>
<proteinExistence type="predicted"/>
<sequence length="104" mass="11155">MKLNKKVVIYKSQQADLVEGGTSGSIDVSSLNAVDFGKDQTTFEATGIHNEYNEDVEGSSPWVSSFVFSTVQNFETEKAGAFGFTLGLSRTDSSNPEENFGGSS</sequence>
<dbReference type="AlphaFoldDB" id="A0A9X2CKV9"/>
<name>A0A9X2CKV9_9GAMM</name>
<reference evidence="1" key="1">
    <citation type="submission" date="2022-01" db="EMBL/GenBank/DDBJ databases">
        <title>Whole genome-based taxonomy of the Shewanellaceae.</title>
        <authorList>
            <person name="Martin-Rodriguez A.J."/>
        </authorList>
    </citation>
    <scope>NUCLEOTIDE SEQUENCE</scope>
    <source>
        <strain evidence="1">DSM 16422</strain>
    </source>
</reference>
<keyword evidence="2" id="KW-1185">Reference proteome</keyword>
<evidence type="ECO:0000313" key="1">
    <source>
        <dbReference type="EMBL" id="MCL1142039.1"/>
    </source>
</evidence>
<evidence type="ECO:0000313" key="2">
    <source>
        <dbReference type="Proteomes" id="UP001139333"/>
    </source>
</evidence>
<dbReference type="RefSeq" id="WP_248994710.1">
    <property type="nucleotide sequence ID" value="NZ_JAKIKP010000002.1"/>
</dbReference>